<name>A0A1G5S2G2_PSEXY</name>
<dbReference type="InterPro" id="IPR016181">
    <property type="entry name" value="Acyl_CoA_acyltransferase"/>
</dbReference>
<dbReference type="Proteomes" id="UP000199428">
    <property type="component" value="Unassembled WGS sequence"/>
</dbReference>
<keyword evidence="2" id="KW-0808">Transferase</keyword>
<organism evidence="2 3">
    <name type="scientific">Pseudobutyrivibrio xylanivorans</name>
    <dbReference type="NCBI Taxonomy" id="185007"/>
    <lineage>
        <taxon>Bacteria</taxon>
        <taxon>Bacillati</taxon>
        <taxon>Bacillota</taxon>
        <taxon>Clostridia</taxon>
        <taxon>Lachnospirales</taxon>
        <taxon>Lachnospiraceae</taxon>
        <taxon>Pseudobutyrivibrio</taxon>
    </lineage>
</organism>
<dbReference type="InterPro" id="IPR000182">
    <property type="entry name" value="GNAT_dom"/>
</dbReference>
<dbReference type="PANTHER" id="PTHR43792">
    <property type="entry name" value="GNAT FAMILY, PUTATIVE (AFU_ORTHOLOGUE AFUA_3G00765)-RELATED-RELATED"/>
    <property type="match status" value="1"/>
</dbReference>
<dbReference type="GO" id="GO:0016747">
    <property type="term" value="F:acyltransferase activity, transferring groups other than amino-acyl groups"/>
    <property type="evidence" value="ECO:0007669"/>
    <property type="project" value="InterPro"/>
</dbReference>
<evidence type="ECO:0000259" key="1">
    <source>
        <dbReference type="PROSITE" id="PS51186"/>
    </source>
</evidence>
<dbReference type="SUPFAM" id="SSF55729">
    <property type="entry name" value="Acyl-CoA N-acyltransferases (Nat)"/>
    <property type="match status" value="1"/>
</dbReference>
<dbReference type="RefSeq" id="WP_028246121.1">
    <property type="nucleotide sequence ID" value="NZ_FMWK01000014.1"/>
</dbReference>
<protein>
    <submittedName>
        <fullName evidence="2">Acetyltransferase (GNAT) domain-containing protein</fullName>
    </submittedName>
</protein>
<gene>
    <name evidence="2" type="ORF">SAMN02910350_02328</name>
</gene>
<dbReference type="AlphaFoldDB" id="A0A1G5S2G2"/>
<dbReference type="EMBL" id="FMWK01000014">
    <property type="protein sequence ID" value="SCZ80503.1"/>
    <property type="molecule type" value="Genomic_DNA"/>
</dbReference>
<dbReference type="Gene3D" id="3.40.630.30">
    <property type="match status" value="1"/>
</dbReference>
<dbReference type="PANTHER" id="PTHR43792:SF1">
    <property type="entry name" value="N-ACETYLTRANSFERASE DOMAIN-CONTAINING PROTEIN"/>
    <property type="match status" value="1"/>
</dbReference>
<dbReference type="Pfam" id="PF13302">
    <property type="entry name" value="Acetyltransf_3"/>
    <property type="match status" value="1"/>
</dbReference>
<dbReference type="CDD" id="cd04301">
    <property type="entry name" value="NAT_SF"/>
    <property type="match status" value="1"/>
</dbReference>
<evidence type="ECO:0000313" key="2">
    <source>
        <dbReference type="EMBL" id="SCZ80503.1"/>
    </source>
</evidence>
<dbReference type="InterPro" id="IPR051531">
    <property type="entry name" value="N-acetyltransferase"/>
</dbReference>
<evidence type="ECO:0000313" key="3">
    <source>
        <dbReference type="Proteomes" id="UP000199428"/>
    </source>
</evidence>
<dbReference type="PROSITE" id="PS51186">
    <property type="entry name" value="GNAT"/>
    <property type="match status" value="1"/>
</dbReference>
<proteinExistence type="predicted"/>
<feature type="domain" description="N-acetyltransferase" evidence="1">
    <location>
        <begin position="12"/>
        <end position="170"/>
    </location>
</feature>
<sequence>MKVERDIETPRMIIRSYQDDDRAFCISLWCDPVNGKYMSDPSVDCLNEKYIKCFDGMEDEDDAYYLIATDKETGAAIGTCCLFPEEDNYDIGYCISKHLWRKGLGSELIQAIIEFARELGGRTLTAEVADENIASVKLLKKFDFESYKVASYKKWNSEVVFDSQFYKLAL</sequence>
<accession>A0A1G5S2G2</accession>
<reference evidence="2 3" key="1">
    <citation type="submission" date="2016-10" db="EMBL/GenBank/DDBJ databases">
        <authorList>
            <person name="de Groot N.N."/>
        </authorList>
    </citation>
    <scope>NUCLEOTIDE SEQUENCE [LARGE SCALE GENOMIC DNA]</scope>
    <source>
        <strain evidence="2 3">DSM 10317</strain>
    </source>
</reference>